<feature type="chain" id="PRO_5013840981" evidence="1">
    <location>
        <begin position="23"/>
        <end position="129"/>
    </location>
</feature>
<protein>
    <submittedName>
        <fullName evidence="2">Uncharacterized protein</fullName>
    </submittedName>
</protein>
<dbReference type="EMBL" id="NQXA01000001">
    <property type="protein sequence ID" value="PHQ30872.1"/>
    <property type="molecule type" value="Genomic_DNA"/>
</dbReference>
<evidence type="ECO:0000313" key="3">
    <source>
        <dbReference type="Proteomes" id="UP000229433"/>
    </source>
</evidence>
<reference evidence="2 3" key="1">
    <citation type="submission" date="2017-08" db="EMBL/GenBank/DDBJ databases">
        <title>The whole genome shortgun sequences of strain Leeuwenhoekiella nanhaiensis G18 from the South China Sea.</title>
        <authorList>
            <person name="Liu Q."/>
        </authorList>
    </citation>
    <scope>NUCLEOTIDE SEQUENCE [LARGE SCALE GENOMIC DNA]</scope>
    <source>
        <strain evidence="2 3">G18</strain>
    </source>
</reference>
<sequence>MQNLISAILSVLVLAQSFSVSLADFLHIPDLVTHYEYHQEHFGDDLLSFIEKHYGELKEEHRQEHEGHDKLPSGHQHSCAHTAVVFLSTTQLTPEHKSIPADQTSANYFYRDNYHFAAVSGIFQPPKNV</sequence>
<dbReference type="AlphaFoldDB" id="A0A2G1VVS2"/>
<comment type="caution">
    <text evidence="2">The sequence shown here is derived from an EMBL/GenBank/DDBJ whole genome shotgun (WGS) entry which is preliminary data.</text>
</comment>
<evidence type="ECO:0000313" key="2">
    <source>
        <dbReference type="EMBL" id="PHQ30872.1"/>
    </source>
</evidence>
<dbReference type="OrthoDB" id="1446707at2"/>
<evidence type="ECO:0000256" key="1">
    <source>
        <dbReference type="SAM" id="SignalP"/>
    </source>
</evidence>
<organism evidence="2 3">
    <name type="scientific">Leeuwenhoekiella nanhaiensis</name>
    <dbReference type="NCBI Taxonomy" id="1655491"/>
    <lineage>
        <taxon>Bacteria</taxon>
        <taxon>Pseudomonadati</taxon>
        <taxon>Bacteroidota</taxon>
        <taxon>Flavobacteriia</taxon>
        <taxon>Flavobacteriales</taxon>
        <taxon>Flavobacteriaceae</taxon>
        <taxon>Leeuwenhoekiella</taxon>
    </lineage>
</organism>
<name>A0A2G1VVS2_9FLAO</name>
<feature type="signal peptide" evidence="1">
    <location>
        <begin position="1"/>
        <end position="22"/>
    </location>
</feature>
<dbReference type="Proteomes" id="UP000229433">
    <property type="component" value="Unassembled WGS sequence"/>
</dbReference>
<gene>
    <name evidence="2" type="ORF">CJ305_01180</name>
</gene>
<keyword evidence="1" id="KW-0732">Signal</keyword>
<keyword evidence="3" id="KW-1185">Reference proteome</keyword>
<accession>A0A2G1VVS2</accession>
<proteinExistence type="predicted"/>
<dbReference type="RefSeq" id="WP_099644411.1">
    <property type="nucleotide sequence ID" value="NZ_KZ319287.1"/>
</dbReference>